<proteinExistence type="predicted"/>
<keyword evidence="2" id="KW-1185">Reference proteome</keyword>
<dbReference type="Proteomes" id="UP000050525">
    <property type="component" value="Unassembled WGS sequence"/>
</dbReference>
<evidence type="ECO:0000313" key="2">
    <source>
        <dbReference type="Proteomes" id="UP000050525"/>
    </source>
</evidence>
<protein>
    <submittedName>
        <fullName evidence="1">Uncharacterized protein</fullName>
    </submittedName>
</protein>
<sequence>MGVKLIQSCGLNEGHHEAGLWAGDDSETHDKLGPTHKSLNTEYLCCRRVRLTQEVEEKQTASSLPVCAMASIVSLSSFLSSVARHRVFLGLLALKRFVAAMCHGLK</sequence>
<accession>A0A151M4Z8</accession>
<comment type="caution">
    <text evidence="1">The sequence shown here is derived from an EMBL/GenBank/DDBJ whole genome shotgun (WGS) entry which is preliminary data.</text>
</comment>
<evidence type="ECO:0000313" key="1">
    <source>
        <dbReference type="EMBL" id="KYO19578.1"/>
    </source>
</evidence>
<organism evidence="1 2">
    <name type="scientific">Alligator mississippiensis</name>
    <name type="common">American alligator</name>
    <dbReference type="NCBI Taxonomy" id="8496"/>
    <lineage>
        <taxon>Eukaryota</taxon>
        <taxon>Metazoa</taxon>
        <taxon>Chordata</taxon>
        <taxon>Craniata</taxon>
        <taxon>Vertebrata</taxon>
        <taxon>Euteleostomi</taxon>
        <taxon>Archelosauria</taxon>
        <taxon>Archosauria</taxon>
        <taxon>Crocodylia</taxon>
        <taxon>Alligatoridae</taxon>
        <taxon>Alligatorinae</taxon>
        <taxon>Alligator</taxon>
    </lineage>
</organism>
<dbReference type="EMBL" id="AKHW03006584">
    <property type="protein sequence ID" value="KYO19578.1"/>
    <property type="molecule type" value="Genomic_DNA"/>
</dbReference>
<dbReference type="AlphaFoldDB" id="A0A151M4Z8"/>
<name>A0A151M4Z8_ALLMI</name>
<reference evidence="1 2" key="1">
    <citation type="journal article" date="2012" name="Genome Biol.">
        <title>Sequencing three crocodilian genomes to illuminate the evolution of archosaurs and amniotes.</title>
        <authorList>
            <person name="St John J.A."/>
            <person name="Braun E.L."/>
            <person name="Isberg S.R."/>
            <person name="Miles L.G."/>
            <person name="Chong A.Y."/>
            <person name="Gongora J."/>
            <person name="Dalzell P."/>
            <person name="Moran C."/>
            <person name="Bed'hom B."/>
            <person name="Abzhanov A."/>
            <person name="Burgess S.C."/>
            <person name="Cooksey A.M."/>
            <person name="Castoe T.A."/>
            <person name="Crawford N.G."/>
            <person name="Densmore L.D."/>
            <person name="Drew J.C."/>
            <person name="Edwards S.V."/>
            <person name="Faircloth B.C."/>
            <person name="Fujita M.K."/>
            <person name="Greenwold M.J."/>
            <person name="Hoffmann F.G."/>
            <person name="Howard J.M."/>
            <person name="Iguchi T."/>
            <person name="Janes D.E."/>
            <person name="Khan S.Y."/>
            <person name="Kohno S."/>
            <person name="de Koning A.J."/>
            <person name="Lance S.L."/>
            <person name="McCarthy F.M."/>
            <person name="McCormack J.E."/>
            <person name="Merchant M.E."/>
            <person name="Peterson D.G."/>
            <person name="Pollock D.D."/>
            <person name="Pourmand N."/>
            <person name="Raney B.J."/>
            <person name="Roessler K.A."/>
            <person name="Sanford J.R."/>
            <person name="Sawyer R.H."/>
            <person name="Schmidt C.J."/>
            <person name="Triplett E.W."/>
            <person name="Tuberville T.D."/>
            <person name="Venegas-Anaya M."/>
            <person name="Howard J.T."/>
            <person name="Jarvis E.D."/>
            <person name="Guillette L.J.Jr."/>
            <person name="Glenn T.C."/>
            <person name="Green R.E."/>
            <person name="Ray D.A."/>
        </authorList>
    </citation>
    <scope>NUCLEOTIDE SEQUENCE [LARGE SCALE GENOMIC DNA]</scope>
    <source>
        <strain evidence="1">KSC_2009_1</strain>
    </source>
</reference>
<gene>
    <name evidence="1" type="ORF">Y1Q_0007504</name>
</gene>